<dbReference type="PANTHER" id="PTHR34611:SF2">
    <property type="entry name" value="INACTIVE RECOMBINATION-PROMOTING NUCLEASE-LIKE PROTEIN RPNE-RELATED"/>
    <property type="match status" value="1"/>
</dbReference>
<evidence type="ECO:0000313" key="1">
    <source>
        <dbReference type="EMBL" id="ATW29795.1"/>
    </source>
</evidence>
<dbReference type="PANTHER" id="PTHR34611">
    <property type="match status" value="1"/>
</dbReference>
<evidence type="ECO:0000313" key="2">
    <source>
        <dbReference type="EMBL" id="ATW34865.1"/>
    </source>
</evidence>
<reference evidence="2" key="3">
    <citation type="journal article" date="2018" name="Genome Biol. Evol.">
        <title>Culture-Facilitated Comparative Genomics of the Facultative Symbiont Hamiltonella defensa.</title>
        <authorList>
            <person name="Chevignon G."/>
            <person name="Boyd B.M."/>
            <person name="Brandt J.W."/>
            <person name="Oliver K.M."/>
            <person name="Strand M.R."/>
        </authorList>
    </citation>
    <scope>NUCLEOTIDE SEQUENCE</scope>
    <source>
        <strain evidence="1">A2C</strain>
        <strain evidence="2">ZA17</strain>
    </source>
</reference>
<name>A0A2D3TGE5_9ENTR</name>
<geneLocation type="plasmid" evidence="3">
    <name>phdza17.3</name>
</geneLocation>
<reference evidence="3 4" key="1">
    <citation type="submission" date="2016-10" db="EMBL/GenBank/DDBJ databases">
        <authorList>
            <person name="Chevignon G."/>
        </authorList>
    </citation>
    <scope>NUCLEOTIDE SEQUENCE [LARGE SCALE GENOMIC DNA]</scope>
    <source>
        <strain evidence="4">A2C</strain>
        <strain evidence="3">ZA17</strain>
        <plasmid evidence="3">phdza17.3</plasmid>
    </source>
</reference>
<sequence>MTFAEQLEAKGIQKGIQQGKQEGYQEATRKLAKQLLDDGVGRDHVKRYTGLSDEQLDTLTQ</sequence>
<accession>A0A2D3TGE5</accession>
<dbReference type="GO" id="GO:1990238">
    <property type="term" value="F:double-stranded DNA endonuclease activity"/>
    <property type="evidence" value="ECO:0007669"/>
    <property type="project" value="TreeGrafter"/>
</dbReference>
<dbReference type="InterPro" id="IPR051699">
    <property type="entry name" value="Rpn/YhgA-like_nuclease"/>
</dbReference>
<dbReference type="EMBL" id="CP017606">
    <property type="protein sequence ID" value="ATW29795.1"/>
    <property type="molecule type" value="Genomic_DNA"/>
</dbReference>
<evidence type="ECO:0008006" key="5">
    <source>
        <dbReference type="Google" id="ProtNLM"/>
    </source>
</evidence>
<dbReference type="EMBL" id="CP017616">
    <property type="protein sequence ID" value="ATW34865.1"/>
    <property type="molecule type" value="Genomic_DNA"/>
</dbReference>
<dbReference type="Proteomes" id="UP000229055">
    <property type="component" value="Plasmid pHDZA17.3"/>
</dbReference>
<dbReference type="AlphaFoldDB" id="A0A2D3TGE5"/>
<dbReference type="Proteomes" id="UP000230008">
    <property type="component" value="Chromosome"/>
</dbReference>
<evidence type="ECO:0000313" key="3">
    <source>
        <dbReference type="Proteomes" id="UP000229055"/>
    </source>
</evidence>
<dbReference type="GO" id="GO:0006310">
    <property type="term" value="P:DNA recombination"/>
    <property type="evidence" value="ECO:0007669"/>
    <property type="project" value="TreeGrafter"/>
</dbReference>
<protein>
    <recommendedName>
        <fullName evidence="5">Transposase</fullName>
    </recommendedName>
</protein>
<organism evidence="2 3">
    <name type="scientific">Candidatus Williamhamiltonella defendens</name>
    <dbReference type="NCBI Taxonomy" id="138072"/>
    <lineage>
        <taxon>Bacteria</taxon>
        <taxon>Pseudomonadati</taxon>
        <taxon>Pseudomonadota</taxon>
        <taxon>Gammaproteobacteria</taxon>
        <taxon>Enterobacterales</taxon>
        <taxon>Enterobacteriaceae</taxon>
        <taxon>aphid secondary symbionts</taxon>
        <taxon>Candidatus Williamhamiltonella</taxon>
    </lineage>
</organism>
<reference evidence="3 4" key="2">
    <citation type="submission" date="2017-11" db="EMBL/GenBank/DDBJ databases">
        <title>PacBio sequencing of new strain of the secondary endosymbiont Candidatus Hamiltonella defensa.</title>
        <authorList>
            <person name="Strand M.R."/>
            <person name="Oliver K."/>
        </authorList>
    </citation>
    <scope>NUCLEOTIDE SEQUENCE [LARGE SCALE GENOMIC DNA]</scope>
    <source>
        <strain evidence="4">A2C</strain>
        <strain evidence="3">ZA17</strain>
        <plasmid evidence="3">phdza17.3</plasmid>
    </source>
</reference>
<evidence type="ECO:0000313" key="4">
    <source>
        <dbReference type="Proteomes" id="UP000230008"/>
    </source>
</evidence>
<dbReference type="RefSeq" id="WP_174891462.1">
    <property type="nucleotide sequence ID" value="NZ_CADIJJ010000048.1"/>
</dbReference>
<proteinExistence type="predicted"/>
<keyword evidence="2" id="KW-0614">Plasmid</keyword>
<geneLocation type="plasmid" evidence="2">
    <name>pHDZA17.3</name>
</geneLocation>
<gene>
    <name evidence="1" type="ORF">BJP41_04985</name>
    <name evidence="2" type="ORF">BJP43_10860</name>
</gene>